<dbReference type="Pfam" id="PF24476">
    <property type="entry name" value="DUF7580"/>
    <property type="match status" value="1"/>
</dbReference>
<dbReference type="GO" id="GO:0004672">
    <property type="term" value="F:protein kinase activity"/>
    <property type="evidence" value="ECO:0007669"/>
    <property type="project" value="InterPro"/>
</dbReference>
<dbReference type="OrthoDB" id="1911848at2759"/>
<dbReference type="PANTHER" id="PTHR37542">
    <property type="entry name" value="HELO DOMAIN-CONTAINING PROTEIN-RELATED"/>
    <property type="match status" value="1"/>
</dbReference>
<proteinExistence type="predicted"/>
<protein>
    <recommendedName>
        <fullName evidence="1">Protein kinase domain-containing protein</fullName>
    </recommendedName>
</protein>
<dbReference type="PANTHER" id="PTHR37542:SF3">
    <property type="entry name" value="PRION-INHIBITION AND PROPAGATION HELO DOMAIN-CONTAINING PROTEIN"/>
    <property type="match status" value="1"/>
</dbReference>
<dbReference type="Gene3D" id="1.10.510.10">
    <property type="entry name" value="Transferase(Phosphotransferase) domain 1"/>
    <property type="match status" value="1"/>
</dbReference>
<dbReference type="InterPro" id="IPR056002">
    <property type="entry name" value="DUF7580"/>
</dbReference>
<dbReference type="SUPFAM" id="SSF56112">
    <property type="entry name" value="Protein kinase-like (PK-like)"/>
    <property type="match status" value="1"/>
</dbReference>
<dbReference type="EMBL" id="ML996119">
    <property type="protein sequence ID" value="KAF2737113.1"/>
    <property type="molecule type" value="Genomic_DNA"/>
</dbReference>
<feature type="non-terminal residue" evidence="2">
    <location>
        <position position="174"/>
    </location>
</feature>
<dbReference type="AlphaFoldDB" id="A0A9P4V5B5"/>
<evidence type="ECO:0000313" key="3">
    <source>
        <dbReference type="Proteomes" id="UP000799444"/>
    </source>
</evidence>
<comment type="caution">
    <text evidence="2">The sequence shown here is derived from an EMBL/GenBank/DDBJ whole genome shotgun (WGS) entry which is preliminary data.</text>
</comment>
<gene>
    <name evidence="2" type="ORF">EJ04DRAFT_393641</name>
</gene>
<keyword evidence="3" id="KW-1185">Reference proteome</keyword>
<evidence type="ECO:0000259" key="1">
    <source>
        <dbReference type="PROSITE" id="PS50011"/>
    </source>
</evidence>
<sequence>PVSLLHVIETGRKLEPPLGDKFKLAQSLATTLMQLHTSDWLHKAVQSDNVLFFESRPSITKPHLAGFEYARDIAMESMRLRPTGENELDYFYHPDVVFGYSKGLDLYSMGVVLLEVAFWRPLGRKIKKIKETQKVETLDDIRNLMIETAGNVLDARMGAIYGSVVRTCLKCEFP</sequence>
<dbReference type="GO" id="GO:0005524">
    <property type="term" value="F:ATP binding"/>
    <property type="evidence" value="ECO:0007669"/>
    <property type="project" value="InterPro"/>
</dbReference>
<dbReference type="InterPro" id="IPR000719">
    <property type="entry name" value="Prot_kinase_dom"/>
</dbReference>
<accession>A0A9P4V5B5</accession>
<dbReference type="InterPro" id="IPR011009">
    <property type="entry name" value="Kinase-like_dom_sf"/>
</dbReference>
<feature type="non-terminal residue" evidence="2">
    <location>
        <position position="1"/>
    </location>
</feature>
<name>A0A9P4V5B5_9PLEO</name>
<reference evidence="2" key="1">
    <citation type="journal article" date="2020" name="Stud. Mycol.">
        <title>101 Dothideomycetes genomes: a test case for predicting lifestyles and emergence of pathogens.</title>
        <authorList>
            <person name="Haridas S."/>
            <person name="Albert R."/>
            <person name="Binder M."/>
            <person name="Bloem J."/>
            <person name="Labutti K."/>
            <person name="Salamov A."/>
            <person name="Andreopoulos B."/>
            <person name="Baker S."/>
            <person name="Barry K."/>
            <person name="Bills G."/>
            <person name="Bluhm B."/>
            <person name="Cannon C."/>
            <person name="Castanera R."/>
            <person name="Culley D."/>
            <person name="Daum C."/>
            <person name="Ezra D."/>
            <person name="Gonzalez J."/>
            <person name="Henrissat B."/>
            <person name="Kuo A."/>
            <person name="Liang C."/>
            <person name="Lipzen A."/>
            <person name="Lutzoni F."/>
            <person name="Magnuson J."/>
            <person name="Mondo S."/>
            <person name="Nolan M."/>
            <person name="Ohm R."/>
            <person name="Pangilinan J."/>
            <person name="Park H.-J."/>
            <person name="Ramirez L."/>
            <person name="Alfaro M."/>
            <person name="Sun H."/>
            <person name="Tritt A."/>
            <person name="Yoshinaga Y."/>
            <person name="Zwiers L.-H."/>
            <person name="Turgeon B."/>
            <person name="Goodwin S."/>
            <person name="Spatafora J."/>
            <person name="Crous P."/>
            <person name="Grigoriev I."/>
        </authorList>
    </citation>
    <scope>NUCLEOTIDE SEQUENCE</scope>
    <source>
        <strain evidence="2">CBS 125425</strain>
    </source>
</reference>
<organism evidence="2 3">
    <name type="scientific">Polyplosphaeria fusca</name>
    <dbReference type="NCBI Taxonomy" id="682080"/>
    <lineage>
        <taxon>Eukaryota</taxon>
        <taxon>Fungi</taxon>
        <taxon>Dikarya</taxon>
        <taxon>Ascomycota</taxon>
        <taxon>Pezizomycotina</taxon>
        <taxon>Dothideomycetes</taxon>
        <taxon>Pleosporomycetidae</taxon>
        <taxon>Pleosporales</taxon>
        <taxon>Tetraplosphaeriaceae</taxon>
        <taxon>Polyplosphaeria</taxon>
    </lineage>
</organism>
<feature type="domain" description="Protein kinase" evidence="1">
    <location>
        <begin position="1"/>
        <end position="174"/>
    </location>
</feature>
<evidence type="ECO:0000313" key="2">
    <source>
        <dbReference type="EMBL" id="KAF2737113.1"/>
    </source>
</evidence>
<dbReference type="Proteomes" id="UP000799444">
    <property type="component" value="Unassembled WGS sequence"/>
</dbReference>
<dbReference type="PROSITE" id="PS50011">
    <property type="entry name" value="PROTEIN_KINASE_DOM"/>
    <property type="match status" value="1"/>
</dbReference>